<accession>A0A0A9HJC9</accession>
<reference evidence="1" key="1">
    <citation type="submission" date="2014-09" db="EMBL/GenBank/DDBJ databases">
        <authorList>
            <person name="Magalhaes I.L.F."/>
            <person name="Oliveira U."/>
            <person name="Santos F.R."/>
            <person name="Vidigal T.H.D.A."/>
            <person name="Brescovit A.D."/>
            <person name="Santos A.J."/>
        </authorList>
    </citation>
    <scope>NUCLEOTIDE SEQUENCE</scope>
    <source>
        <tissue evidence="1">Shoot tissue taken approximately 20 cm above the soil surface</tissue>
    </source>
</reference>
<protein>
    <submittedName>
        <fullName evidence="1">Uncharacterized protein</fullName>
    </submittedName>
</protein>
<proteinExistence type="predicted"/>
<name>A0A0A9HJC9_ARUDO</name>
<sequence>MELNQWCGSTSSGVHRALHGSCSAFAI</sequence>
<evidence type="ECO:0000313" key="1">
    <source>
        <dbReference type="EMBL" id="JAE37260.1"/>
    </source>
</evidence>
<reference evidence="1" key="2">
    <citation type="journal article" date="2015" name="Data Brief">
        <title>Shoot transcriptome of the giant reed, Arundo donax.</title>
        <authorList>
            <person name="Barrero R.A."/>
            <person name="Guerrero F.D."/>
            <person name="Moolhuijzen P."/>
            <person name="Goolsby J.A."/>
            <person name="Tidwell J."/>
            <person name="Bellgard S.E."/>
            <person name="Bellgard M.I."/>
        </authorList>
    </citation>
    <scope>NUCLEOTIDE SEQUENCE</scope>
    <source>
        <tissue evidence="1">Shoot tissue taken approximately 20 cm above the soil surface</tissue>
    </source>
</reference>
<dbReference type="AlphaFoldDB" id="A0A0A9HJC9"/>
<dbReference type="EMBL" id="GBRH01160636">
    <property type="protein sequence ID" value="JAE37260.1"/>
    <property type="molecule type" value="Transcribed_RNA"/>
</dbReference>
<organism evidence="1">
    <name type="scientific">Arundo donax</name>
    <name type="common">Giant reed</name>
    <name type="synonym">Donax arundinaceus</name>
    <dbReference type="NCBI Taxonomy" id="35708"/>
    <lineage>
        <taxon>Eukaryota</taxon>
        <taxon>Viridiplantae</taxon>
        <taxon>Streptophyta</taxon>
        <taxon>Embryophyta</taxon>
        <taxon>Tracheophyta</taxon>
        <taxon>Spermatophyta</taxon>
        <taxon>Magnoliopsida</taxon>
        <taxon>Liliopsida</taxon>
        <taxon>Poales</taxon>
        <taxon>Poaceae</taxon>
        <taxon>PACMAD clade</taxon>
        <taxon>Arundinoideae</taxon>
        <taxon>Arundineae</taxon>
        <taxon>Arundo</taxon>
    </lineage>
</organism>